<evidence type="ECO:0000313" key="2">
    <source>
        <dbReference type="EMBL" id="RAH57562.1"/>
    </source>
</evidence>
<proteinExistence type="predicted"/>
<dbReference type="Proteomes" id="UP000249526">
    <property type="component" value="Unassembled WGS sequence"/>
</dbReference>
<reference evidence="2 3" key="1">
    <citation type="submission" date="2018-02" db="EMBL/GenBank/DDBJ databases">
        <title>The genomes of Aspergillus section Nigri reveals drivers in fungal speciation.</title>
        <authorList>
            <consortium name="DOE Joint Genome Institute"/>
            <person name="Vesth T.C."/>
            <person name="Nybo J."/>
            <person name="Theobald S."/>
            <person name="Brandl J."/>
            <person name="Frisvad J.C."/>
            <person name="Nielsen K.F."/>
            <person name="Lyhne E.K."/>
            <person name="Kogle M.E."/>
            <person name="Kuo A."/>
            <person name="Riley R."/>
            <person name="Clum A."/>
            <person name="Nolan M."/>
            <person name="Lipzen A."/>
            <person name="Salamov A."/>
            <person name="Henrissat B."/>
            <person name="Wiebenga A."/>
            <person name="De vries R.P."/>
            <person name="Grigoriev I.V."/>
            <person name="Mortensen U.H."/>
            <person name="Andersen M.R."/>
            <person name="Baker S.E."/>
        </authorList>
    </citation>
    <scope>NUCLEOTIDE SEQUENCE [LARGE SCALE GENOMIC DNA]</scope>
    <source>
        <strain evidence="2 3">CBS 112811</strain>
    </source>
</reference>
<sequence length="64" mass="7721">MVLVPFLSFPNKEINLPWYAYLMYVCWKVPTAVTAKFNMRPERKREKGNKIEEKTKIYSRIKPK</sequence>
<dbReference type="EMBL" id="KZ825062">
    <property type="protein sequence ID" value="RAH57562.1"/>
    <property type="molecule type" value="Genomic_DNA"/>
</dbReference>
<dbReference type="RefSeq" id="XP_025515484.1">
    <property type="nucleotide sequence ID" value="XM_025655377.1"/>
</dbReference>
<keyword evidence="3" id="KW-1185">Reference proteome</keyword>
<name>A0A8G1VMI5_9EURO</name>
<dbReference type="GeneID" id="37158779"/>
<keyword evidence="1" id="KW-0472">Membrane</keyword>
<evidence type="ECO:0000256" key="1">
    <source>
        <dbReference type="SAM" id="Phobius"/>
    </source>
</evidence>
<dbReference type="AlphaFoldDB" id="A0A8G1VMI5"/>
<protein>
    <submittedName>
        <fullName evidence="2">Uncharacterized protein</fullName>
    </submittedName>
</protein>
<gene>
    <name evidence="2" type="ORF">BO85DRAFT_306136</name>
</gene>
<organism evidence="2 3">
    <name type="scientific">Aspergillus piperis CBS 112811</name>
    <dbReference type="NCBI Taxonomy" id="1448313"/>
    <lineage>
        <taxon>Eukaryota</taxon>
        <taxon>Fungi</taxon>
        <taxon>Dikarya</taxon>
        <taxon>Ascomycota</taxon>
        <taxon>Pezizomycotina</taxon>
        <taxon>Eurotiomycetes</taxon>
        <taxon>Eurotiomycetidae</taxon>
        <taxon>Eurotiales</taxon>
        <taxon>Aspergillaceae</taxon>
        <taxon>Aspergillus</taxon>
        <taxon>Aspergillus subgen. Circumdati</taxon>
    </lineage>
</organism>
<keyword evidence="1" id="KW-1133">Transmembrane helix</keyword>
<accession>A0A8G1VMI5</accession>
<feature type="transmembrane region" description="Helical" evidence="1">
    <location>
        <begin position="18"/>
        <end position="37"/>
    </location>
</feature>
<keyword evidence="1" id="KW-0812">Transmembrane</keyword>
<evidence type="ECO:0000313" key="3">
    <source>
        <dbReference type="Proteomes" id="UP000249526"/>
    </source>
</evidence>